<evidence type="ECO:0000256" key="3">
    <source>
        <dbReference type="SAM" id="MobiDB-lite"/>
    </source>
</evidence>
<proteinExistence type="inferred from homology"/>
<dbReference type="STRING" id="888268.A0A1E5WC73"/>
<reference evidence="4 5" key="1">
    <citation type="submission" date="2016-09" db="EMBL/GenBank/DDBJ databases">
        <title>The draft genome of Dichanthelium oligosanthes: A C3 panicoid grass species.</title>
        <authorList>
            <person name="Studer A.J."/>
            <person name="Schnable J.C."/>
            <person name="Brutnell T.P."/>
        </authorList>
    </citation>
    <scope>NUCLEOTIDE SEQUENCE [LARGE SCALE GENOMIC DNA]</scope>
    <source>
        <strain evidence="5">cv. Kellogg 1175</strain>
        <tissue evidence="4">Leaf</tissue>
    </source>
</reference>
<dbReference type="EMBL" id="LWDX02013437">
    <property type="protein sequence ID" value="OEL35043.1"/>
    <property type="molecule type" value="Genomic_DNA"/>
</dbReference>
<dbReference type="PANTHER" id="PTHR32295">
    <property type="entry name" value="IQ-DOMAIN 5-RELATED"/>
    <property type="match status" value="1"/>
</dbReference>
<organism evidence="4 5">
    <name type="scientific">Dichanthelium oligosanthes</name>
    <dbReference type="NCBI Taxonomy" id="888268"/>
    <lineage>
        <taxon>Eukaryota</taxon>
        <taxon>Viridiplantae</taxon>
        <taxon>Streptophyta</taxon>
        <taxon>Embryophyta</taxon>
        <taxon>Tracheophyta</taxon>
        <taxon>Spermatophyta</taxon>
        <taxon>Magnoliopsida</taxon>
        <taxon>Liliopsida</taxon>
        <taxon>Poales</taxon>
        <taxon>Poaceae</taxon>
        <taxon>PACMAD clade</taxon>
        <taxon>Panicoideae</taxon>
        <taxon>Panicodae</taxon>
        <taxon>Paniceae</taxon>
        <taxon>Dichantheliinae</taxon>
        <taxon>Dichanthelium</taxon>
    </lineage>
</organism>
<comment type="similarity">
    <text evidence="2">Belongs to the IQD family.</text>
</comment>
<evidence type="ECO:0000256" key="1">
    <source>
        <dbReference type="ARBA" id="ARBA00022860"/>
    </source>
</evidence>
<dbReference type="OrthoDB" id="654277at2759"/>
<keyword evidence="1" id="KW-0112">Calmodulin-binding</keyword>
<dbReference type="PANTHER" id="PTHR32295:SF123">
    <property type="entry name" value="PROTEIN IQ-DOMAIN 5"/>
    <property type="match status" value="1"/>
</dbReference>
<accession>A0A1E5WC73</accession>
<name>A0A1E5WC73_9POAL</name>
<dbReference type="AlphaFoldDB" id="A0A1E5WC73"/>
<evidence type="ECO:0000313" key="5">
    <source>
        <dbReference type="Proteomes" id="UP000095767"/>
    </source>
</evidence>
<protein>
    <recommendedName>
        <fullName evidence="6">Protein IQ-DOMAIN 1</fullName>
    </recommendedName>
</protein>
<dbReference type="Proteomes" id="UP000095767">
    <property type="component" value="Unassembled WGS sequence"/>
</dbReference>
<feature type="compositionally biased region" description="Basic and acidic residues" evidence="3">
    <location>
        <begin position="450"/>
        <end position="470"/>
    </location>
</feature>
<sequence>MGISARWLKSLVGLRKVERQQQHQRKEDEFVGRMVCMNNEDDPSLTEFGLHLKNDATNQFHCQNQHFKDDSSLAAQEEFPKVPNGNGSPEGDLDAPSCLEPTCDTSHVPLPQTEDELNEIWAATVIQTAFRAFLLAYPAVEITLGAYADTSHLGSFFQARRARRALKGLVRLQALVRGHIVRKQAATTLRCMQALVRVQARVRARRVRMALENQTDQQNSSPDQMNEAHVREIEVRLTSCKSKASCHFLSNSYFMLILFPKDYGMILLQITIFSSFRNDGWCDSMGSVEDIQAKLLKRQEAAAKRERAMAYALTHQWQASSRQATAFEPDKNSWGWNWLERWMAVRPWESRFLGTYTADGIAMVNEFRERDRSATKTPYRKPVKKHDSTLQSNKLNQKVFPSNSEGIGSATNRSSGTISAKSRLKVLSREGSDEASSRPSGLGVRSPSNPKERTSTSNPKERIGDLDCQVHKRFSLPGSGAEAGKRLTKKATVN</sequence>
<comment type="caution">
    <text evidence="4">The sequence shown here is derived from an EMBL/GenBank/DDBJ whole genome shotgun (WGS) entry which is preliminary data.</text>
</comment>
<feature type="compositionally biased region" description="Polar residues" evidence="3">
    <location>
        <begin position="389"/>
        <end position="420"/>
    </location>
</feature>
<evidence type="ECO:0008006" key="6">
    <source>
        <dbReference type="Google" id="ProtNLM"/>
    </source>
</evidence>
<dbReference type="PROSITE" id="PS50096">
    <property type="entry name" value="IQ"/>
    <property type="match status" value="2"/>
</dbReference>
<evidence type="ECO:0000313" key="4">
    <source>
        <dbReference type="EMBL" id="OEL35043.1"/>
    </source>
</evidence>
<feature type="region of interest" description="Disordered" evidence="3">
    <location>
        <begin position="371"/>
        <end position="494"/>
    </location>
</feature>
<evidence type="ECO:0000256" key="2">
    <source>
        <dbReference type="ARBA" id="ARBA00024341"/>
    </source>
</evidence>
<dbReference type="GO" id="GO:0005516">
    <property type="term" value="F:calmodulin binding"/>
    <property type="evidence" value="ECO:0007669"/>
    <property type="project" value="UniProtKB-KW"/>
</dbReference>
<keyword evidence="5" id="KW-1185">Reference proteome</keyword>
<feature type="compositionally biased region" description="Basic and acidic residues" evidence="3">
    <location>
        <begin position="427"/>
        <end position="436"/>
    </location>
</feature>
<gene>
    <name evidence="4" type="ORF">BAE44_0003942</name>
</gene>